<dbReference type="STRING" id="554083.BKD30_06515"/>
<protein>
    <submittedName>
        <fullName evidence="1">Cytotoxic translational repressor of toxin-antitoxin stability system</fullName>
    </submittedName>
</protein>
<dbReference type="AlphaFoldDB" id="A0A1R1LCH6"/>
<keyword evidence="2" id="KW-1185">Reference proteome</keyword>
<reference evidence="1 2" key="1">
    <citation type="submission" date="2016-12" db="EMBL/GenBank/DDBJ databases">
        <title>Draft genome of Tersicoccus phoenicis 1P05MA.</title>
        <authorList>
            <person name="Nakajima Y."/>
            <person name="Yoshizawa S."/>
            <person name="Nakamura K."/>
            <person name="Ogura Y."/>
            <person name="Hayashi T."/>
            <person name="Kogure K."/>
        </authorList>
    </citation>
    <scope>NUCLEOTIDE SEQUENCE [LARGE SCALE GENOMIC DNA]</scope>
    <source>
        <strain evidence="1 2">1p05MA</strain>
    </source>
</reference>
<dbReference type="EMBL" id="MRDE01000035">
    <property type="protein sequence ID" value="OMH25196.1"/>
    <property type="molecule type" value="Genomic_DNA"/>
</dbReference>
<dbReference type="RefSeq" id="WP_076703340.1">
    <property type="nucleotide sequence ID" value="NZ_MRDE01000035.1"/>
</dbReference>
<sequence>MNPKRRVGRRIDHQKFCEIEGWQQRKTATGKSGTHHVNYEFTLPDGRILITRISHPRDRTDYGVSIWAHILREQLHVDDEEFWRCVDDGVPPQRGRPPAPTETIPVAVVRTLIDQAKIPEAEVRSMTRAEALQRLNDFYSGLS</sequence>
<gene>
    <name evidence="1" type="ORF">BKD30_06515</name>
</gene>
<evidence type="ECO:0000313" key="2">
    <source>
        <dbReference type="Proteomes" id="UP000187085"/>
    </source>
</evidence>
<evidence type="ECO:0000313" key="1">
    <source>
        <dbReference type="EMBL" id="OMH25196.1"/>
    </source>
</evidence>
<accession>A0A1R1LCH6</accession>
<comment type="caution">
    <text evidence="1">The sequence shown here is derived from an EMBL/GenBank/DDBJ whole genome shotgun (WGS) entry which is preliminary data.</text>
</comment>
<name>A0A1R1LCH6_9MICC</name>
<dbReference type="OrthoDB" id="3382403at2"/>
<dbReference type="Proteomes" id="UP000187085">
    <property type="component" value="Unassembled WGS sequence"/>
</dbReference>
<proteinExistence type="predicted"/>
<organism evidence="1 2">
    <name type="scientific">Tersicoccus phoenicis</name>
    <dbReference type="NCBI Taxonomy" id="554083"/>
    <lineage>
        <taxon>Bacteria</taxon>
        <taxon>Bacillati</taxon>
        <taxon>Actinomycetota</taxon>
        <taxon>Actinomycetes</taxon>
        <taxon>Micrococcales</taxon>
        <taxon>Micrococcaceae</taxon>
        <taxon>Tersicoccus</taxon>
    </lineage>
</organism>